<dbReference type="Gene3D" id="3.40.190.10">
    <property type="entry name" value="Periplasmic binding protein-like II"/>
    <property type="match status" value="1"/>
</dbReference>
<evidence type="ECO:0000313" key="3">
    <source>
        <dbReference type="EMBL" id="SAI68788.1"/>
    </source>
</evidence>
<accession>A0A157RUC7</accession>
<protein>
    <submittedName>
        <fullName evidence="3">Putattive exported protein</fullName>
    </submittedName>
</protein>
<feature type="chain" id="PRO_5009816705" evidence="2">
    <location>
        <begin position="27"/>
        <end position="321"/>
    </location>
</feature>
<dbReference type="InterPro" id="IPR042100">
    <property type="entry name" value="Bug_dom1"/>
</dbReference>
<reference evidence="3 4" key="1">
    <citation type="submission" date="2016-04" db="EMBL/GenBank/DDBJ databases">
        <authorList>
            <consortium name="Pathogen Informatics"/>
        </authorList>
    </citation>
    <scope>NUCLEOTIDE SEQUENCE [LARGE SCALE GENOMIC DNA]</scope>
    <source>
        <strain evidence="3 4">H044680328</strain>
    </source>
</reference>
<dbReference type="PIRSF" id="PIRSF017082">
    <property type="entry name" value="YflP"/>
    <property type="match status" value="1"/>
</dbReference>
<evidence type="ECO:0000256" key="2">
    <source>
        <dbReference type="SAM" id="SignalP"/>
    </source>
</evidence>
<dbReference type="EMBL" id="LT546645">
    <property type="protein sequence ID" value="SAI68788.1"/>
    <property type="molecule type" value="Genomic_DNA"/>
</dbReference>
<dbReference type="SUPFAM" id="SSF53850">
    <property type="entry name" value="Periplasmic binding protein-like II"/>
    <property type="match status" value="1"/>
</dbReference>
<dbReference type="PANTHER" id="PTHR42928">
    <property type="entry name" value="TRICARBOXYLATE-BINDING PROTEIN"/>
    <property type="match status" value="1"/>
</dbReference>
<dbReference type="OrthoDB" id="8633607at2"/>
<proteinExistence type="inferred from homology"/>
<dbReference type="RefSeq" id="WP_033535116.1">
    <property type="nucleotide sequence ID" value="NZ_CP016340.1"/>
</dbReference>
<dbReference type="eggNOG" id="COG3181">
    <property type="taxonomic scope" value="Bacteria"/>
</dbReference>
<dbReference type="CDD" id="cd07012">
    <property type="entry name" value="PBP2_Bug_TTT"/>
    <property type="match status" value="1"/>
</dbReference>
<dbReference type="STRING" id="123899.SAMEA3906487_01522"/>
<comment type="similarity">
    <text evidence="1">Belongs to the UPF0065 (bug) family.</text>
</comment>
<organism evidence="3 4">
    <name type="scientific">Bordetella trematum</name>
    <dbReference type="NCBI Taxonomy" id="123899"/>
    <lineage>
        <taxon>Bacteria</taxon>
        <taxon>Pseudomonadati</taxon>
        <taxon>Pseudomonadota</taxon>
        <taxon>Betaproteobacteria</taxon>
        <taxon>Burkholderiales</taxon>
        <taxon>Alcaligenaceae</taxon>
        <taxon>Bordetella</taxon>
    </lineage>
</organism>
<dbReference type="GeneID" id="56591188"/>
<evidence type="ECO:0000256" key="1">
    <source>
        <dbReference type="ARBA" id="ARBA00006987"/>
    </source>
</evidence>
<keyword evidence="2" id="KW-0732">Signal</keyword>
<gene>
    <name evidence="3" type="ORF">SAMEA3906487_01522</name>
</gene>
<keyword evidence="4" id="KW-1185">Reference proteome</keyword>
<dbReference type="AlphaFoldDB" id="A0A157RUC7"/>
<dbReference type="Proteomes" id="UP000076825">
    <property type="component" value="Chromosome 1"/>
</dbReference>
<dbReference type="Gene3D" id="3.40.190.150">
    <property type="entry name" value="Bordetella uptake gene, domain 1"/>
    <property type="match status" value="1"/>
</dbReference>
<sequence>MLSVLKKTVVLGAAMVVAFGSNVAQARDETIKMVVPYSAGGVGDSLARRLADVMRSQSGKVVIVENIGGAGGTIGAANVARAKPDGQTMMLASTSALTIGPNLNPVNYDPKRDFTAVRSAAISPVAIVATKIAPFNDLKGALEYARKNPDSVRFGTPGQGSAGHLAMEDFQARTGVKLTHIPYRGDGPAMQDALGGVFELLVLNTPSLLPQVRAGNFKPLAVMEPKRLEVWPDVPTLGELGIDGMDYRSDFGVFAPANMDDKTRQAVQKMVDDAVDSAEFGQLLESYFLLPGTQSGESYAKQLAAEGDRNAELIKARKIAP</sequence>
<dbReference type="Pfam" id="PF03401">
    <property type="entry name" value="TctC"/>
    <property type="match status" value="1"/>
</dbReference>
<dbReference type="PANTHER" id="PTHR42928:SF5">
    <property type="entry name" value="BLR1237 PROTEIN"/>
    <property type="match status" value="1"/>
</dbReference>
<dbReference type="PATRIC" id="fig|123899.6.peg.1501"/>
<name>A0A157RUC7_9BORD</name>
<dbReference type="InterPro" id="IPR005064">
    <property type="entry name" value="BUG"/>
</dbReference>
<feature type="signal peptide" evidence="2">
    <location>
        <begin position="1"/>
        <end position="26"/>
    </location>
</feature>
<evidence type="ECO:0000313" key="4">
    <source>
        <dbReference type="Proteomes" id="UP000076825"/>
    </source>
</evidence>
<dbReference type="KEGG" id="btrm:SAMEA390648701522"/>